<dbReference type="InterPro" id="IPR006685">
    <property type="entry name" value="MscS_channel_2nd"/>
</dbReference>
<evidence type="ECO:0000259" key="9">
    <source>
        <dbReference type="Pfam" id="PF21082"/>
    </source>
</evidence>
<comment type="similarity">
    <text evidence="2">Belongs to the MscS (TC 1.A.23) family.</text>
</comment>
<sequence>MEQIDNVTIDFQHLIDAILNKIGSIIPNLIGAIIWTIIGVWLIRLTRRIIRKAMERRGVDVTVQMFVNQLAKWILYIVLFLAIVQILGVPVTSFLGALTASAVAIGLALQGSLSNFAGGIMLLILKPFRVGDVIQVKGETGTVQRIGMFYTKLNKFGNEQAIIPNGPLFADNIINYSAEETRRVKIMVGIAYSANIKLAKEILLQLATDCPTRLSDNVPMVFVEELADSSVNLSVRLWTKTPNYWDTYFYMIENIKLEFDKAQIEIPFPQRDVYIRKTENS</sequence>
<dbReference type="GO" id="GO:0008381">
    <property type="term" value="F:mechanosensitive monoatomic ion channel activity"/>
    <property type="evidence" value="ECO:0007669"/>
    <property type="project" value="InterPro"/>
</dbReference>
<evidence type="ECO:0000256" key="1">
    <source>
        <dbReference type="ARBA" id="ARBA00004651"/>
    </source>
</evidence>
<dbReference type="GO" id="GO:0005886">
    <property type="term" value="C:plasma membrane"/>
    <property type="evidence" value="ECO:0007669"/>
    <property type="project" value="UniProtKB-SubCell"/>
</dbReference>
<dbReference type="InterPro" id="IPR010920">
    <property type="entry name" value="LSM_dom_sf"/>
</dbReference>
<evidence type="ECO:0000313" key="13">
    <source>
        <dbReference type="Proteomes" id="UP001208692"/>
    </source>
</evidence>
<proteinExistence type="inferred from homology"/>
<evidence type="ECO:0000256" key="4">
    <source>
        <dbReference type="ARBA" id="ARBA00022692"/>
    </source>
</evidence>
<comment type="subcellular location">
    <subcellularLocation>
        <location evidence="1">Cell membrane</location>
        <topology evidence="1">Multi-pass membrane protein</topology>
    </subcellularLocation>
</comment>
<feature type="domain" description="Mechanosensitive ion channel MscS" evidence="8">
    <location>
        <begin position="112"/>
        <end position="177"/>
    </location>
</feature>
<keyword evidence="4 7" id="KW-0812">Transmembrane</keyword>
<dbReference type="Gene3D" id="1.10.287.1260">
    <property type="match status" value="1"/>
</dbReference>
<dbReference type="Pfam" id="PF00924">
    <property type="entry name" value="MS_channel_2nd"/>
    <property type="match status" value="1"/>
</dbReference>
<comment type="caution">
    <text evidence="10">The sequence shown here is derived from an EMBL/GenBank/DDBJ whole genome shotgun (WGS) entry which is preliminary data.</text>
</comment>
<dbReference type="SUPFAM" id="SSF82861">
    <property type="entry name" value="Mechanosensitive channel protein MscS (YggB), transmembrane region"/>
    <property type="match status" value="1"/>
</dbReference>
<evidence type="ECO:0000259" key="8">
    <source>
        <dbReference type="Pfam" id="PF00924"/>
    </source>
</evidence>
<evidence type="ECO:0000256" key="3">
    <source>
        <dbReference type="ARBA" id="ARBA00022475"/>
    </source>
</evidence>
<evidence type="ECO:0000313" key="10">
    <source>
        <dbReference type="EMBL" id="GJM50287.1"/>
    </source>
</evidence>
<dbReference type="Pfam" id="PF05552">
    <property type="entry name" value="MS_channel_1st_1"/>
    <property type="match status" value="1"/>
</dbReference>
<dbReference type="SUPFAM" id="SSF82689">
    <property type="entry name" value="Mechanosensitive channel protein MscS (YggB), C-terminal domain"/>
    <property type="match status" value="1"/>
</dbReference>
<evidence type="ECO:0000256" key="5">
    <source>
        <dbReference type="ARBA" id="ARBA00022989"/>
    </source>
</evidence>
<dbReference type="PANTHER" id="PTHR30221:SF1">
    <property type="entry name" value="SMALL-CONDUCTANCE MECHANOSENSITIVE CHANNEL"/>
    <property type="match status" value="1"/>
</dbReference>
<feature type="transmembrane region" description="Helical" evidence="7">
    <location>
        <begin position="25"/>
        <end position="46"/>
    </location>
</feature>
<dbReference type="RefSeq" id="WP_264847652.1">
    <property type="nucleotide sequence ID" value="NZ_BPMA01000065.1"/>
</dbReference>
<dbReference type="Proteomes" id="UP001207736">
    <property type="component" value="Unassembled WGS sequence"/>
</dbReference>
<dbReference type="PANTHER" id="PTHR30221">
    <property type="entry name" value="SMALL-CONDUCTANCE MECHANOSENSITIVE CHANNEL"/>
    <property type="match status" value="1"/>
</dbReference>
<evidence type="ECO:0000256" key="7">
    <source>
        <dbReference type="SAM" id="Phobius"/>
    </source>
</evidence>
<keyword evidence="3" id="KW-1003">Cell membrane</keyword>
<dbReference type="EMBL" id="BQKA01000024">
    <property type="protein sequence ID" value="GJM50287.1"/>
    <property type="molecule type" value="Genomic_DNA"/>
</dbReference>
<reference evidence="10 13" key="1">
    <citation type="submission" date="2021-11" db="EMBL/GenBank/DDBJ databases">
        <title>Draft genome sequence of Capnocytophaga sp. strain KC07075 isolated from cat oral cavity.</title>
        <authorList>
            <person name="Suzuki M."/>
            <person name="Imaoka K."/>
            <person name="Kimura M."/>
            <person name="Morikawa S."/>
            <person name="Maeda K."/>
        </authorList>
    </citation>
    <scope>NUCLEOTIDE SEQUENCE</scope>
    <source>
        <strain evidence="10">KC07075</strain>
        <strain evidence="11 13">KC07079</strain>
    </source>
</reference>
<keyword evidence="6 7" id="KW-0472">Membrane</keyword>
<keyword evidence="5 7" id="KW-1133">Transmembrane helix</keyword>
<evidence type="ECO:0000256" key="6">
    <source>
        <dbReference type="ARBA" id="ARBA00023136"/>
    </source>
</evidence>
<dbReference type="InterPro" id="IPR049278">
    <property type="entry name" value="MS_channel_C"/>
</dbReference>
<dbReference type="InterPro" id="IPR045275">
    <property type="entry name" value="MscS_archaea/bacteria_type"/>
</dbReference>
<feature type="transmembrane region" description="Helical" evidence="7">
    <location>
        <begin position="102"/>
        <end position="125"/>
    </location>
</feature>
<keyword evidence="13" id="KW-1185">Reference proteome</keyword>
<dbReference type="InterPro" id="IPR011066">
    <property type="entry name" value="MscS_channel_C_sf"/>
</dbReference>
<dbReference type="EMBL" id="BQKB01000050">
    <property type="protein sequence ID" value="GJM53804.1"/>
    <property type="molecule type" value="Genomic_DNA"/>
</dbReference>
<evidence type="ECO:0000313" key="12">
    <source>
        <dbReference type="Proteomes" id="UP001207736"/>
    </source>
</evidence>
<dbReference type="Proteomes" id="UP001208692">
    <property type="component" value="Unassembled WGS sequence"/>
</dbReference>
<dbReference type="Gene3D" id="2.30.30.60">
    <property type="match status" value="1"/>
</dbReference>
<evidence type="ECO:0000256" key="2">
    <source>
        <dbReference type="ARBA" id="ARBA00008017"/>
    </source>
</evidence>
<protein>
    <recommendedName>
        <fullName evidence="14">Small-conductance mechanosensitive channel</fullName>
    </recommendedName>
</protein>
<dbReference type="Pfam" id="PF21082">
    <property type="entry name" value="MS_channel_3rd"/>
    <property type="match status" value="1"/>
</dbReference>
<gene>
    <name evidence="10" type="ORF">RCZ15_12600</name>
    <name evidence="11" type="ORF">RCZ16_21200</name>
</gene>
<dbReference type="AlphaFoldDB" id="A0AAV5AZF3"/>
<feature type="domain" description="Mechanosensitive ion channel MscS C-terminal" evidence="9">
    <location>
        <begin position="184"/>
        <end position="266"/>
    </location>
</feature>
<dbReference type="Gene3D" id="3.30.70.100">
    <property type="match status" value="1"/>
</dbReference>
<evidence type="ECO:0000313" key="11">
    <source>
        <dbReference type="EMBL" id="GJM53804.1"/>
    </source>
</evidence>
<organism evidence="10 12">
    <name type="scientific">Capnocytophaga catalasegens</name>
    <dbReference type="NCBI Taxonomy" id="1004260"/>
    <lineage>
        <taxon>Bacteria</taxon>
        <taxon>Pseudomonadati</taxon>
        <taxon>Bacteroidota</taxon>
        <taxon>Flavobacteriia</taxon>
        <taxon>Flavobacteriales</taxon>
        <taxon>Flavobacteriaceae</taxon>
        <taxon>Capnocytophaga</taxon>
    </lineage>
</organism>
<dbReference type="SUPFAM" id="SSF50182">
    <property type="entry name" value="Sm-like ribonucleoproteins"/>
    <property type="match status" value="1"/>
</dbReference>
<evidence type="ECO:0008006" key="14">
    <source>
        <dbReference type="Google" id="ProtNLM"/>
    </source>
</evidence>
<feature type="transmembrane region" description="Helical" evidence="7">
    <location>
        <begin position="73"/>
        <end position="96"/>
    </location>
</feature>
<name>A0AAV5AZF3_9FLAO</name>
<dbReference type="InterPro" id="IPR011014">
    <property type="entry name" value="MscS_channel_TM-2"/>
</dbReference>
<dbReference type="InterPro" id="IPR008910">
    <property type="entry name" value="MSC_TM_helix"/>
</dbReference>
<dbReference type="InterPro" id="IPR023408">
    <property type="entry name" value="MscS_beta-dom_sf"/>
</dbReference>
<accession>A0AAV5AZF3</accession>